<keyword evidence="3" id="KW-1185">Reference proteome</keyword>
<proteinExistence type="predicted"/>
<feature type="transmembrane region" description="Helical" evidence="1">
    <location>
        <begin position="59"/>
        <end position="81"/>
    </location>
</feature>
<evidence type="ECO:0000256" key="1">
    <source>
        <dbReference type="SAM" id="Phobius"/>
    </source>
</evidence>
<evidence type="ECO:0000313" key="2">
    <source>
        <dbReference type="EMBL" id="MBB6063378.1"/>
    </source>
</evidence>
<keyword evidence="1" id="KW-0812">Transmembrane</keyword>
<comment type="caution">
    <text evidence="2">The sequence shown here is derived from an EMBL/GenBank/DDBJ whole genome shotgun (WGS) entry which is preliminary data.</text>
</comment>
<gene>
    <name evidence="2" type="ORF">HNP65_001848</name>
</gene>
<dbReference type="AlphaFoldDB" id="A0A841GTW9"/>
<reference evidence="2 3" key="1">
    <citation type="submission" date="2020-08" db="EMBL/GenBank/DDBJ databases">
        <title>Genomic Encyclopedia of Type Strains, Phase IV (KMG-IV): sequencing the most valuable type-strain genomes for metagenomic binning, comparative biology and taxonomic classification.</title>
        <authorList>
            <person name="Goeker M."/>
        </authorList>
    </citation>
    <scope>NUCLEOTIDE SEQUENCE [LARGE SCALE GENOMIC DNA]</scope>
    <source>
        <strain evidence="2 3">DSM 13481</strain>
    </source>
</reference>
<dbReference type="Proteomes" id="UP000555828">
    <property type="component" value="Unassembled WGS sequence"/>
</dbReference>
<protein>
    <recommendedName>
        <fullName evidence="4">ABC transporter permease</fullName>
    </recommendedName>
</protein>
<feature type="transmembrane region" description="Helical" evidence="1">
    <location>
        <begin position="18"/>
        <end position="38"/>
    </location>
</feature>
<name>A0A841GTW9_9BACT</name>
<sequence>MKKELGYFCEMNFKKPPFYFVMIFIMALFSFTLFQLFTDESIKQILASRDVARVYVTETVYVMSLSMIIMGIFANLQQILIPEKESGRIEFLLSNGFRIKSYLKSALLIMWLSGEIYLAVFLTVFFILKQRYLPKTPIADMLIIFVYITFVNLGVSAFISSVVLRIRRVAIMRFLTMTSVFAIGYGGNVLINTTVKNFQGDIFTLLLTFSLITGVGFLTLGIFFGKGVNQETVVLTIPE</sequence>
<feature type="transmembrane region" description="Helical" evidence="1">
    <location>
        <begin position="203"/>
        <end position="224"/>
    </location>
</feature>
<keyword evidence="1" id="KW-1133">Transmembrane helix</keyword>
<keyword evidence="1" id="KW-0472">Membrane</keyword>
<feature type="transmembrane region" description="Helical" evidence="1">
    <location>
        <begin position="140"/>
        <end position="164"/>
    </location>
</feature>
<organism evidence="2 3">
    <name type="scientific">Thermosipho japonicus</name>
    <dbReference type="NCBI Taxonomy" id="90323"/>
    <lineage>
        <taxon>Bacteria</taxon>
        <taxon>Thermotogati</taxon>
        <taxon>Thermotogota</taxon>
        <taxon>Thermotogae</taxon>
        <taxon>Thermotogales</taxon>
        <taxon>Fervidobacteriaceae</taxon>
        <taxon>Thermosipho</taxon>
    </lineage>
</organism>
<dbReference type="RefSeq" id="WP_246348253.1">
    <property type="nucleotide sequence ID" value="NZ_JACHEX010000006.1"/>
</dbReference>
<evidence type="ECO:0000313" key="3">
    <source>
        <dbReference type="Proteomes" id="UP000555828"/>
    </source>
</evidence>
<evidence type="ECO:0008006" key="4">
    <source>
        <dbReference type="Google" id="ProtNLM"/>
    </source>
</evidence>
<feature type="transmembrane region" description="Helical" evidence="1">
    <location>
        <begin position="101"/>
        <end position="128"/>
    </location>
</feature>
<accession>A0A841GTW9</accession>
<dbReference type="EMBL" id="JACHEX010000006">
    <property type="protein sequence ID" value="MBB6063378.1"/>
    <property type="molecule type" value="Genomic_DNA"/>
</dbReference>
<feature type="transmembrane region" description="Helical" evidence="1">
    <location>
        <begin position="170"/>
        <end position="191"/>
    </location>
</feature>